<evidence type="ECO:0000313" key="1">
    <source>
        <dbReference type="EMBL" id="ADO59971.1"/>
    </source>
</evidence>
<sequence>MKMLFLSPSELSQKLKHIIEKREGALQRCEIGYSEALQTDVAAITYVQTTKEVPIVDFVHDLNREFEVEILSYDVIEVGDFGEGFAFMIR</sequence>
<name>E3ELD9_PAEPS</name>
<evidence type="ECO:0000313" key="2">
    <source>
        <dbReference type="Proteomes" id="UP000006868"/>
    </source>
</evidence>
<reference evidence="1 2" key="1">
    <citation type="journal article" date="2011" name="J. Bacteriol.">
        <title>Complete genome sequence of Paenibacillus polymyxa SC2, a strain of plant growth-promoting Rhizobacterium with broad-spectrum antimicrobial activity.</title>
        <authorList>
            <person name="Ma M."/>
            <person name="Wang C."/>
            <person name="Ding Y."/>
            <person name="Li L."/>
            <person name="Shen D."/>
            <person name="Jiang X."/>
            <person name="Guan D."/>
            <person name="Cao F."/>
            <person name="Chen H."/>
            <person name="Feng R."/>
            <person name="Wang X."/>
            <person name="Ge Y."/>
            <person name="Yao L."/>
            <person name="Bing X."/>
            <person name="Yang X."/>
            <person name="Li J."/>
            <person name="Du B."/>
        </authorList>
    </citation>
    <scope>NUCLEOTIDE SEQUENCE [LARGE SCALE GENOMIC DNA]</scope>
    <source>
        <strain evidence="1 2">SC2</strain>
        <plasmid evidence="2">pSC2</plasmid>
    </source>
</reference>
<dbReference type="HOGENOM" id="CLU_2438064_0_0_9"/>
<gene>
    <name evidence="1" type="ORF">PPSC2_28325</name>
</gene>
<dbReference type="KEGG" id="ppm:PPSC2_28325"/>
<dbReference type="RefSeq" id="WP_013386385.1">
    <property type="nucleotide sequence ID" value="NC_014628.2"/>
</dbReference>
<accession>E3ELD9</accession>
<dbReference type="PATRIC" id="fig|886882.15.peg.6008"/>
<dbReference type="EMBL" id="CP002214">
    <property type="protein sequence ID" value="ADO59971.1"/>
    <property type="molecule type" value="Genomic_DNA"/>
</dbReference>
<protein>
    <submittedName>
        <fullName evidence="1">Uncharacterized protein</fullName>
    </submittedName>
</protein>
<geneLocation type="plasmid" evidence="1 2">
    <name>pSC2</name>
</geneLocation>
<proteinExistence type="predicted"/>
<keyword evidence="1" id="KW-0614">Plasmid</keyword>
<organism evidence="1 2">
    <name type="scientific">Paenibacillus polymyxa (strain SC2)</name>
    <name type="common">Bacillus polymyxa</name>
    <dbReference type="NCBI Taxonomy" id="886882"/>
    <lineage>
        <taxon>Bacteria</taxon>
        <taxon>Bacillati</taxon>
        <taxon>Bacillota</taxon>
        <taxon>Bacilli</taxon>
        <taxon>Bacillales</taxon>
        <taxon>Paenibacillaceae</taxon>
        <taxon>Paenibacillus</taxon>
    </lineage>
</organism>
<dbReference type="Proteomes" id="UP000006868">
    <property type="component" value="Plasmid pSC2"/>
</dbReference>
<dbReference type="AlphaFoldDB" id="E3ELD9"/>